<accession>A0ABR2KT65</accession>
<name>A0ABR2KT65_9EUKA</name>
<sequence length="221" mass="25665">MNLDDEFSYMMRSRAPAPSQNQTETNAFSSSLFEFKMPIFDLDEQVEDIRMRAEIILEKLLALPTPPKQQNSPPSQKPKKETPKAQVFKDIKNEENLPEKTNPPDQDFLPSPPQPVKKKGKAKTKGKKAKRKKSPVYIIPKKEPIVIPGANERYEQQLILLQQQLQRLNSENSRLHALIREYNIKLRESQIEQEKLKYMLKQSQQQRLHVDPLASQKPKAQ</sequence>
<keyword evidence="4" id="KW-1185">Reference proteome</keyword>
<dbReference type="EMBL" id="JAPFFF010000003">
    <property type="protein sequence ID" value="KAK8893976.1"/>
    <property type="molecule type" value="Genomic_DNA"/>
</dbReference>
<feature type="region of interest" description="Disordered" evidence="2">
    <location>
        <begin position="202"/>
        <end position="221"/>
    </location>
</feature>
<feature type="compositionally biased region" description="Basic and acidic residues" evidence="2">
    <location>
        <begin position="78"/>
        <end position="98"/>
    </location>
</feature>
<protein>
    <submittedName>
        <fullName evidence="3">Uncharacterized protein</fullName>
    </submittedName>
</protein>
<feature type="region of interest" description="Disordered" evidence="2">
    <location>
        <begin position="60"/>
        <end position="135"/>
    </location>
</feature>
<organism evidence="3 4">
    <name type="scientific">Tritrichomonas musculus</name>
    <dbReference type="NCBI Taxonomy" id="1915356"/>
    <lineage>
        <taxon>Eukaryota</taxon>
        <taxon>Metamonada</taxon>
        <taxon>Parabasalia</taxon>
        <taxon>Tritrichomonadida</taxon>
        <taxon>Tritrichomonadidae</taxon>
        <taxon>Tritrichomonas</taxon>
    </lineage>
</organism>
<evidence type="ECO:0000256" key="1">
    <source>
        <dbReference type="SAM" id="Coils"/>
    </source>
</evidence>
<evidence type="ECO:0000313" key="4">
    <source>
        <dbReference type="Proteomes" id="UP001470230"/>
    </source>
</evidence>
<feature type="coiled-coil region" evidence="1">
    <location>
        <begin position="151"/>
        <end position="185"/>
    </location>
</feature>
<dbReference type="Proteomes" id="UP001470230">
    <property type="component" value="Unassembled WGS sequence"/>
</dbReference>
<reference evidence="3 4" key="1">
    <citation type="submission" date="2024-04" db="EMBL/GenBank/DDBJ databases">
        <title>Tritrichomonas musculus Genome.</title>
        <authorList>
            <person name="Alves-Ferreira E."/>
            <person name="Grigg M."/>
            <person name="Lorenzi H."/>
            <person name="Galac M."/>
        </authorList>
    </citation>
    <scope>NUCLEOTIDE SEQUENCE [LARGE SCALE GENOMIC DNA]</scope>
    <source>
        <strain evidence="3 4">EAF2021</strain>
    </source>
</reference>
<proteinExistence type="predicted"/>
<evidence type="ECO:0000313" key="3">
    <source>
        <dbReference type="EMBL" id="KAK8893976.1"/>
    </source>
</evidence>
<keyword evidence="1" id="KW-0175">Coiled coil</keyword>
<comment type="caution">
    <text evidence="3">The sequence shown here is derived from an EMBL/GenBank/DDBJ whole genome shotgun (WGS) entry which is preliminary data.</text>
</comment>
<feature type="compositionally biased region" description="Basic residues" evidence="2">
    <location>
        <begin position="116"/>
        <end position="134"/>
    </location>
</feature>
<evidence type="ECO:0000256" key="2">
    <source>
        <dbReference type="SAM" id="MobiDB-lite"/>
    </source>
</evidence>
<gene>
    <name evidence="3" type="ORF">M9Y10_022406</name>
</gene>